<reference evidence="2" key="1">
    <citation type="submission" date="2016-11" db="UniProtKB">
        <authorList>
            <consortium name="WormBaseParasite"/>
        </authorList>
    </citation>
    <scope>IDENTIFICATION</scope>
</reference>
<evidence type="ECO:0000313" key="2">
    <source>
        <dbReference type="WBParaSite" id="Hba_09194"/>
    </source>
</evidence>
<dbReference type="AlphaFoldDB" id="A0A1I7WVG0"/>
<evidence type="ECO:0000313" key="1">
    <source>
        <dbReference type="Proteomes" id="UP000095283"/>
    </source>
</evidence>
<dbReference type="WBParaSite" id="Hba_09194">
    <property type="protein sequence ID" value="Hba_09194"/>
    <property type="gene ID" value="Hba_09194"/>
</dbReference>
<keyword evidence="1" id="KW-1185">Reference proteome</keyword>
<proteinExistence type="predicted"/>
<accession>A0A1I7WVG0</accession>
<dbReference type="Proteomes" id="UP000095283">
    <property type="component" value="Unplaced"/>
</dbReference>
<protein>
    <submittedName>
        <fullName evidence="2">Uncharacterized protein</fullName>
    </submittedName>
</protein>
<sequence>MTIVAQLSIGPCWQEEGRRIGKRLIVNTMNRLFHAVCVNTLLKLPCSTLYNTLYNLEIFKITQRLRDKLKKPMQVYSINKHGHVQRKAIYNFGLYLGRKVFFIKEISTFYEYMSVCIKKYFGCKHPLFCCTLRNFMKCYNDK</sequence>
<organism evidence="1 2">
    <name type="scientific">Heterorhabditis bacteriophora</name>
    <name type="common">Entomopathogenic nematode worm</name>
    <dbReference type="NCBI Taxonomy" id="37862"/>
    <lineage>
        <taxon>Eukaryota</taxon>
        <taxon>Metazoa</taxon>
        <taxon>Ecdysozoa</taxon>
        <taxon>Nematoda</taxon>
        <taxon>Chromadorea</taxon>
        <taxon>Rhabditida</taxon>
        <taxon>Rhabditina</taxon>
        <taxon>Rhabditomorpha</taxon>
        <taxon>Strongyloidea</taxon>
        <taxon>Heterorhabditidae</taxon>
        <taxon>Heterorhabditis</taxon>
    </lineage>
</organism>
<name>A0A1I7WVG0_HETBA</name>